<comment type="caution">
    <text evidence="1">The sequence shown here is derived from an EMBL/GenBank/DDBJ whole genome shotgun (WGS) entry which is preliminary data.</text>
</comment>
<protein>
    <submittedName>
        <fullName evidence="1">Uncharacterized protein</fullName>
    </submittedName>
</protein>
<dbReference type="EMBL" id="JAYKXH010000021">
    <property type="protein sequence ID" value="KAK7129593.1"/>
    <property type="molecule type" value="Genomic_DNA"/>
</dbReference>
<accession>A0AAN9GTZ7</accession>
<evidence type="ECO:0000313" key="2">
    <source>
        <dbReference type="Proteomes" id="UP001364617"/>
    </source>
</evidence>
<organism evidence="1 2">
    <name type="scientific">Phoxinus phoxinus</name>
    <name type="common">Eurasian minnow</name>
    <dbReference type="NCBI Taxonomy" id="58324"/>
    <lineage>
        <taxon>Eukaryota</taxon>
        <taxon>Metazoa</taxon>
        <taxon>Chordata</taxon>
        <taxon>Craniata</taxon>
        <taxon>Vertebrata</taxon>
        <taxon>Euteleostomi</taxon>
        <taxon>Actinopterygii</taxon>
        <taxon>Neopterygii</taxon>
        <taxon>Teleostei</taxon>
        <taxon>Ostariophysi</taxon>
        <taxon>Cypriniformes</taxon>
        <taxon>Leuciscidae</taxon>
        <taxon>Phoxininae</taxon>
        <taxon>Phoxinus</taxon>
    </lineage>
</organism>
<evidence type="ECO:0000313" key="1">
    <source>
        <dbReference type="EMBL" id="KAK7129593.1"/>
    </source>
</evidence>
<name>A0AAN9GTZ7_9TELE</name>
<sequence>MQPALISSPFNCLVLEYSNANVILGDSWLIHHSPVISWSTRDVLKWGSQCFPGCFPTQTLPTSSVPIKKPFSGC</sequence>
<dbReference type="Proteomes" id="UP001364617">
    <property type="component" value="Unassembled WGS sequence"/>
</dbReference>
<reference evidence="1 2" key="1">
    <citation type="submission" date="2024-02" db="EMBL/GenBank/DDBJ databases">
        <title>Chromosome-level genome assembly of the Eurasian Minnow (Phoxinus phoxinus).</title>
        <authorList>
            <person name="Oriowo T.O."/>
            <person name="Martin S."/>
            <person name="Stange M."/>
            <person name="Chrysostomakis Y."/>
            <person name="Brown T."/>
            <person name="Winkler S."/>
            <person name="Kukowka S."/>
            <person name="Myers E.W."/>
            <person name="Bohne A."/>
        </authorList>
    </citation>
    <scope>NUCLEOTIDE SEQUENCE [LARGE SCALE GENOMIC DNA]</scope>
    <source>
        <strain evidence="1">ZFMK-TIS-60720</strain>
        <tissue evidence="1">Whole Organism</tissue>
    </source>
</reference>
<dbReference type="AlphaFoldDB" id="A0AAN9GTZ7"/>
<keyword evidence="2" id="KW-1185">Reference proteome</keyword>
<gene>
    <name evidence="1" type="ORF">R3I93_019287</name>
</gene>
<proteinExistence type="predicted"/>